<evidence type="ECO:0000259" key="3">
    <source>
        <dbReference type="Pfam" id="PF00149"/>
    </source>
</evidence>
<proteinExistence type="inferred from homology"/>
<dbReference type="PIRSF" id="PIRSF036361">
    <property type="entry name" value="YunD"/>
    <property type="match status" value="1"/>
</dbReference>
<evidence type="ECO:0000256" key="1">
    <source>
        <dbReference type="ARBA" id="ARBA00022729"/>
    </source>
</evidence>
<dbReference type="GO" id="GO:0030288">
    <property type="term" value="C:outer membrane-bounded periplasmic space"/>
    <property type="evidence" value="ECO:0007669"/>
    <property type="project" value="TreeGrafter"/>
</dbReference>
<feature type="domain" description="Calcineurin-like phosphoesterase" evidence="3">
    <location>
        <begin position="6"/>
        <end position="206"/>
    </location>
</feature>
<dbReference type="GO" id="GO:0000166">
    <property type="term" value="F:nucleotide binding"/>
    <property type="evidence" value="ECO:0007669"/>
    <property type="project" value="UniProtKB-KW"/>
</dbReference>
<comment type="caution">
    <text evidence="5">The sequence shown here is derived from an EMBL/GenBank/DDBJ whole genome shotgun (WGS) entry which is preliminary data.</text>
</comment>
<evidence type="ECO:0000313" key="6">
    <source>
        <dbReference type="Proteomes" id="UP000288028"/>
    </source>
</evidence>
<dbReference type="InterPro" id="IPR008334">
    <property type="entry name" value="5'-Nucleotdase_C"/>
</dbReference>
<evidence type="ECO:0000313" key="5">
    <source>
        <dbReference type="EMBL" id="RSU12394.1"/>
    </source>
</evidence>
<dbReference type="Pfam" id="PF02872">
    <property type="entry name" value="5_nucleotid_C"/>
    <property type="match status" value="1"/>
</dbReference>
<evidence type="ECO:0000256" key="2">
    <source>
        <dbReference type="RuleBase" id="RU362119"/>
    </source>
</evidence>
<dbReference type="PANTHER" id="PTHR11575:SF23">
    <property type="entry name" value="5-NUCLEOTIDASE FAMILY PROTEIN"/>
    <property type="match status" value="1"/>
</dbReference>
<dbReference type="GO" id="GO:0046872">
    <property type="term" value="F:metal ion binding"/>
    <property type="evidence" value="ECO:0007669"/>
    <property type="project" value="InterPro"/>
</dbReference>
<dbReference type="InterPro" id="IPR029052">
    <property type="entry name" value="Metallo-depent_PP-like"/>
</dbReference>
<dbReference type="GeneID" id="95581101"/>
<dbReference type="Pfam" id="PF00149">
    <property type="entry name" value="Metallophos"/>
    <property type="match status" value="1"/>
</dbReference>
<organism evidence="5 6">
    <name type="scientific">Vagococcus carniphilus</name>
    <dbReference type="NCBI Taxonomy" id="218144"/>
    <lineage>
        <taxon>Bacteria</taxon>
        <taxon>Bacillati</taxon>
        <taxon>Bacillota</taxon>
        <taxon>Bacilli</taxon>
        <taxon>Lactobacillales</taxon>
        <taxon>Enterococcaceae</taxon>
        <taxon>Vagococcus</taxon>
    </lineage>
</organism>
<keyword evidence="2" id="KW-0378">Hydrolase</keyword>
<dbReference type="PANTHER" id="PTHR11575">
    <property type="entry name" value="5'-NUCLEOTIDASE-RELATED"/>
    <property type="match status" value="1"/>
</dbReference>
<dbReference type="InterPro" id="IPR006146">
    <property type="entry name" value="5'-Nucleotdase_CS"/>
</dbReference>
<name>A0A430AWF8_9ENTE</name>
<dbReference type="Gene3D" id="3.90.780.10">
    <property type="entry name" value="5'-Nucleotidase, C-terminal domain"/>
    <property type="match status" value="1"/>
</dbReference>
<dbReference type="GO" id="GO:0008253">
    <property type="term" value="F:5'-nucleotidase activity"/>
    <property type="evidence" value="ECO:0007669"/>
    <property type="project" value="TreeGrafter"/>
</dbReference>
<reference evidence="5 6" key="1">
    <citation type="submission" date="2017-05" db="EMBL/GenBank/DDBJ databases">
        <title>Vagococcus spp. assemblies.</title>
        <authorList>
            <person name="Gulvik C.A."/>
        </authorList>
    </citation>
    <scope>NUCLEOTIDE SEQUENCE [LARGE SCALE GENOMIC DNA]</scope>
    <source>
        <strain evidence="5 6">SS1714</strain>
    </source>
</reference>
<dbReference type="AlphaFoldDB" id="A0A430AWF8"/>
<dbReference type="CDD" id="cd00845">
    <property type="entry name" value="MPP_UshA_N_like"/>
    <property type="match status" value="1"/>
</dbReference>
<dbReference type="GO" id="GO:0009166">
    <property type="term" value="P:nucleotide catabolic process"/>
    <property type="evidence" value="ECO:0007669"/>
    <property type="project" value="InterPro"/>
</dbReference>
<dbReference type="InterPro" id="IPR006179">
    <property type="entry name" value="5_nucleotidase/apyrase"/>
</dbReference>
<dbReference type="PROSITE" id="PS00785">
    <property type="entry name" value="5_NUCLEOTIDASE_1"/>
    <property type="match status" value="1"/>
</dbReference>
<protein>
    <submittedName>
        <fullName evidence="5">Multifunctional 2',3'-cyclic-nucleotide 2'-phosphodiesterase/5'-nucleotidase/3'-nucleotidase</fullName>
    </submittedName>
</protein>
<feature type="domain" description="5'-Nucleotidase C-terminal" evidence="4">
    <location>
        <begin position="288"/>
        <end position="418"/>
    </location>
</feature>
<dbReference type="SUPFAM" id="SSF56300">
    <property type="entry name" value="Metallo-dependent phosphatases"/>
    <property type="match status" value="1"/>
</dbReference>
<sequence length="459" mass="52959">MKEVIHLLHTNDLHSHFENWPKIRRFVTEKMSRYEKKKEDYLLVDLGDFMDRYHPLTDATNGLANVEIMNQLPYDYVTIGNNEGITNSKFQLNRLYDDGNFQVVLSNLLDKETMAIPSWAKPYQITQTKQGTKIAVIGLTAPIELSYHSFGWEVLDSVTALNEWLPEIKKEADVIVLLSHLGLPDDKFLAKTYPEIDVIVESHTHHLFSEGKVCNDVLLSAAGRFGLYVGEVELIIENHHVVSKKSTVYETASFKEKTIDMIEITNYQMKGENLLKDQTLGYLPETLTKKHTLMDLTLEAMKDYGGKEVSLLNTGIILTDLKEGVVTKKDLHECLPHPMNLIKVKLKGRDVKRLVFEIERSRDFLFKFEIVGMKFRGKYFGQMCYDGLTYCKKTQEVKWLNQEILDEKVYELITVDHLSFLPFFPTIEIAGEIEILSSDFLRTILGDYIKQKFSEKIEV</sequence>
<comment type="similarity">
    <text evidence="2">Belongs to the 5'-nucleotidase family.</text>
</comment>
<keyword evidence="1" id="KW-0732">Signal</keyword>
<dbReference type="PRINTS" id="PR01607">
    <property type="entry name" value="APYRASEFAMLY"/>
</dbReference>
<dbReference type="Proteomes" id="UP000288028">
    <property type="component" value="Unassembled WGS sequence"/>
</dbReference>
<dbReference type="EMBL" id="NGKB01000011">
    <property type="protein sequence ID" value="RSU12394.1"/>
    <property type="molecule type" value="Genomic_DNA"/>
</dbReference>
<dbReference type="OrthoDB" id="9793179at2"/>
<dbReference type="Gene3D" id="3.60.21.10">
    <property type="match status" value="1"/>
</dbReference>
<accession>A0A430AWF8</accession>
<dbReference type="RefSeq" id="WP_126795279.1">
    <property type="nucleotide sequence ID" value="NZ_CP060720.1"/>
</dbReference>
<keyword evidence="6" id="KW-1185">Reference proteome</keyword>
<dbReference type="SUPFAM" id="SSF55816">
    <property type="entry name" value="5'-nucleotidase (syn. UDP-sugar hydrolase), C-terminal domain"/>
    <property type="match status" value="1"/>
</dbReference>
<dbReference type="GO" id="GO:0008768">
    <property type="term" value="F:UDP-sugar diphosphatase activity"/>
    <property type="evidence" value="ECO:0007669"/>
    <property type="project" value="TreeGrafter"/>
</dbReference>
<evidence type="ECO:0000259" key="4">
    <source>
        <dbReference type="Pfam" id="PF02872"/>
    </source>
</evidence>
<dbReference type="InterPro" id="IPR011240">
    <property type="entry name" value="Pesterase_YunD"/>
</dbReference>
<dbReference type="InterPro" id="IPR004843">
    <property type="entry name" value="Calcineurin-like_PHP"/>
</dbReference>
<gene>
    <name evidence="5" type="ORF">CBF28_11185</name>
</gene>
<keyword evidence="2" id="KW-0547">Nucleotide-binding</keyword>
<dbReference type="InterPro" id="IPR036907">
    <property type="entry name" value="5'-Nucleotdase_C_sf"/>
</dbReference>